<dbReference type="InterPro" id="IPR007197">
    <property type="entry name" value="rSAM"/>
</dbReference>
<dbReference type="PROSITE" id="PS51918">
    <property type="entry name" value="RADICAL_SAM"/>
    <property type="match status" value="1"/>
</dbReference>
<keyword evidence="6" id="KW-0479">Metal-binding</keyword>
<comment type="cofactor">
    <cofactor evidence="2">
        <name>[4Fe-4S] cluster</name>
        <dbReference type="ChEBI" id="CHEBI:49883"/>
    </cofactor>
</comment>
<feature type="domain" description="Radical SAM core" evidence="11">
    <location>
        <begin position="88"/>
        <end position="299"/>
    </location>
</feature>
<dbReference type="PANTHER" id="PTHR30538:SF1">
    <property type="entry name" value="L-LYSINE 2,3-AMINOMUTASE"/>
    <property type="match status" value="1"/>
</dbReference>
<dbReference type="NCBIfam" id="TIGR03822">
    <property type="entry name" value="AblA_like_2"/>
    <property type="match status" value="1"/>
</dbReference>
<evidence type="ECO:0000256" key="4">
    <source>
        <dbReference type="ARBA" id="ARBA00022485"/>
    </source>
</evidence>
<comment type="caution">
    <text evidence="12">The sequence shown here is derived from an EMBL/GenBank/DDBJ whole genome shotgun (WGS) entry which is preliminary data.</text>
</comment>
<protein>
    <submittedName>
        <fullName evidence="12">Lysine-2,3-aminomutase-like protein</fullName>
    </submittedName>
</protein>
<comment type="similarity">
    <text evidence="3">Belongs to the radical SAM superfamily. KamA family.</text>
</comment>
<keyword evidence="9" id="KW-0411">Iron-sulfur</keyword>
<dbReference type="EMBL" id="JBHRXJ010000008">
    <property type="protein sequence ID" value="MFC3528945.1"/>
    <property type="molecule type" value="Genomic_DNA"/>
</dbReference>
<evidence type="ECO:0000256" key="9">
    <source>
        <dbReference type="ARBA" id="ARBA00023014"/>
    </source>
</evidence>
<dbReference type="SFLD" id="SFLDG01070">
    <property type="entry name" value="PLP-dependent"/>
    <property type="match status" value="1"/>
</dbReference>
<keyword evidence="7" id="KW-0663">Pyridoxal phosphate</keyword>
<evidence type="ECO:0000256" key="7">
    <source>
        <dbReference type="ARBA" id="ARBA00022898"/>
    </source>
</evidence>
<evidence type="ECO:0000256" key="8">
    <source>
        <dbReference type="ARBA" id="ARBA00023004"/>
    </source>
</evidence>
<keyword evidence="8" id="KW-0408">Iron</keyword>
<keyword evidence="4" id="KW-0004">4Fe-4S</keyword>
<evidence type="ECO:0000259" key="11">
    <source>
        <dbReference type="PROSITE" id="PS51918"/>
    </source>
</evidence>
<evidence type="ECO:0000313" key="12">
    <source>
        <dbReference type="EMBL" id="MFC3528945.1"/>
    </source>
</evidence>
<dbReference type="InterPro" id="IPR013785">
    <property type="entry name" value="Aldolase_TIM"/>
</dbReference>
<keyword evidence="10" id="KW-0413">Isomerase</keyword>
<dbReference type="SUPFAM" id="SSF102114">
    <property type="entry name" value="Radical SAM enzymes"/>
    <property type="match status" value="1"/>
</dbReference>
<name>A0ABV7R4G6_9RHOB</name>
<gene>
    <name evidence="12" type="ORF">ACFOMH_12230</name>
</gene>
<dbReference type="RefSeq" id="WP_377744761.1">
    <property type="nucleotide sequence ID" value="NZ_JBHRXJ010000008.1"/>
</dbReference>
<evidence type="ECO:0000256" key="6">
    <source>
        <dbReference type="ARBA" id="ARBA00022723"/>
    </source>
</evidence>
<dbReference type="CDD" id="cd01335">
    <property type="entry name" value="Radical_SAM"/>
    <property type="match status" value="1"/>
</dbReference>
<organism evidence="12 13">
    <name type="scientific">Paracoccus mangrovi</name>
    <dbReference type="NCBI Taxonomy" id="1715645"/>
    <lineage>
        <taxon>Bacteria</taxon>
        <taxon>Pseudomonadati</taxon>
        <taxon>Pseudomonadota</taxon>
        <taxon>Alphaproteobacteria</taxon>
        <taxon>Rhodobacterales</taxon>
        <taxon>Paracoccaceae</taxon>
        <taxon>Paracoccus</taxon>
    </lineage>
</organism>
<dbReference type="Proteomes" id="UP001595721">
    <property type="component" value="Unassembled WGS sequence"/>
</dbReference>
<dbReference type="Gene3D" id="3.20.20.70">
    <property type="entry name" value="Aldolase class I"/>
    <property type="match status" value="1"/>
</dbReference>
<evidence type="ECO:0000256" key="3">
    <source>
        <dbReference type="ARBA" id="ARBA00008703"/>
    </source>
</evidence>
<sequence>MPTRPLTSVSALTRAGLVPDADAAVLEQVASEFRIRITPAMQAAAGPGAHDPIAAQFVPDARELDTRPEELADPIGDDAHSPTPGLTHRYPDRVILHITRTCEVYCRFCFRREVVGEEGTLPERDLAAALDYIARTPAIHEVILTGGDPLVLSARRIASVMARLAAIPHLDVVRIHTRIPVVAPGRIDDAMLAALAPARLAVWVVLHSNHANELTPDACAALARLAGAGIPLLSQSVLLRGVNADPDTLADLFRALIRNRVKPYYLHHCDLARGTGHFRTTIAEGRAIMAALRGRMSGTCLPTYVLDLPGGHGKVPLTSEAAREIAPGHWRIADWRGRIHDYRDPGA</sequence>
<proteinExistence type="inferred from homology"/>
<dbReference type="NCBIfam" id="TIGR00238">
    <property type="entry name" value="KamA family radical SAM protein"/>
    <property type="match status" value="1"/>
</dbReference>
<dbReference type="Pfam" id="PF04055">
    <property type="entry name" value="Radical_SAM"/>
    <property type="match status" value="1"/>
</dbReference>
<evidence type="ECO:0000256" key="1">
    <source>
        <dbReference type="ARBA" id="ARBA00001933"/>
    </source>
</evidence>
<evidence type="ECO:0000313" key="13">
    <source>
        <dbReference type="Proteomes" id="UP001595721"/>
    </source>
</evidence>
<dbReference type="InterPro" id="IPR003739">
    <property type="entry name" value="Lys_aminomutase/Glu_NH3_mut"/>
</dbReference>
<dbReference type="InterPro" id="IPR058240">
    <property type="entry name" value="rSAM_sf"/>
</dbReference>
<evidence type="ECO:0000256" key="2">
    <source>
        <dbReference type="ARBA" id="ARBA00001966"/>
    </source>
</evidence>
<accession>A0ABV7R4G6</accession>
<reference evidence="13" key="1">
    <citation type="journal article" date="2019" name="Int. J. Syst. Evol. Microbiol.">
        <title>The Global Catalogue of Microorganisms (GCM) 10K type strain sequencing project: providing services to taxonomists for standard genome sequencing and annotation.</title>
        <authorList>
            <consortium name="The Broad Institute Genomics Platform"/>
            <consortium name="The Broad Institute Genome Sequencing Center for Infectious Disease"/>
            <person name="Wu L."/>
            <person name="Ma J."/>
        </authorList>
    </citation>
    <scope>NUCLEOTIDE SEQUENCE [LARGE SCALE GENOMIC DNA]</scope>
    <source>
        <strain evidence="13">KCTC 42899</strain>
    </source>
</reference>
<evidence type="ECO:0000256" key="5">
    <source>
        <dbReference type="ARBA" id="ARBA00022691"/>
    </source>
</evidence>
<dbReference type="InterPro" id="IPR022447">
    <property type="entry name" value="Lys_aminomutase-rel"/>
</dbReference>
<comment type="cofactor">
    <cofactor evidence="1">
        <name>pyridoxal 5'-phosphate</name>
        <dbReference type="ChEBI" id="CHEBI:597326"/>
    </cofactor>
</comment>
<evidence type="ECO:0000256" key="10">
    <source>
        <dbReference type="ARBA" id="ARBA00023235"/>
    </source>
</evidence>
<keyword evidence="5" id="KW-0949">S-adenosyl-L-methionine</keyword>
<dbReference type="SFLD" id="SFLDS00029">
    <property type="entry name" value="Radical_SAM"/>
    <property type="match status" value="1"/>
</dbReference>
<keyword evidence="13" id="KW-1185">Reference proteome</keyword>
<dbReference type="PIRSF" id="PIRSF004911">
    <property type="entry name" value="DUF160"/>
    <property type="match status" value="1"/>
</dbReference>
<dbReference type="PANTHER" id="PTHR30538">
    <property type="entry name" value="LYSINE 2,3-AMINOMUTASE-RELATED"/>
    <property type="match status" value="1"/>
</dbReference>